<accession>A0A1J5QCK5</accession>
<sequence length="109" mass="11000">MLPDVDTKGLAQIAGEMAQLAAVARPHGPEESSLAAVAGSLAAAQALAHLDGRVPTVRGAGLEVSLPEAVPRVRSWSVHPDCGCVAIPATRPEVTRQETASCGGARGLA</sequence>
<gene>
    <name evidence="1" type="ORF">GALL_369000</name>
</gene>
<comment type="caution">
    <text evidence="1">The sequence shown here is derived from an EMBL/GenBank/DDBJ whole genome shotgun (WGS) entry which is preliminary data.</text>
</comment>
<dbReference type="AlphaFoldDB" id="A0A1J5QCK5"/>
<dbReference type="EMBL" id="MLJW01000937">
    <property type="protein sequence ID" value="OIQ81337.1"/>
    <property type="molecule type" value="Genomic_DNA"/>
</dbReference>
<organism evidence="1">
    <name type="scientific">mine drainage metagenome</name>
    <dbReference type="NCBI Taxonomy" id="410659"/>
    <lineage>
        <taxon>unclassified sequences</taxon>
        <taxon>metagenomes</taxon>
        <taxon>ecological metagenomes</taxon>
    </lineage>
</organism>
<reference evidence="1" key="1">
    <citation type="submission" date="2016-10" db="EMBL/GenBank/DDBJ databases">
        <title>Sequence of Gallionella enrichment culture.</title>
        <authorList>
            <person name="Poehlein A."/>
            <person name="Muehling M."/>
            <person name="Daniel R."/>
        </authorList>
    </citation>
    <scope>NUCLEOTIDE SEQUENCE</scope>
</reference>
<name>A0A1J5QCK5_9ZZZZ</name>
<proteinExistence type="predicted"/>
<evidence type="ECO:0000313" key="1">
    <source>
        <dbReference type="EMBL" id="OIQ81337.1"/>
    </source>
</evidence>
<protein>
    <submittedName>
        <fullName evidence="1">Uncharacterized protein</fullName>
    </submittedName>
</protein>